<dbReference type="EC" id="2.4.99.28" evidence="7"/>
<comment type="pathway">
    <text evidence="1">Cell wall biogenesis; peptidoglycan biosynthesis.</text>
</comment>
<feature type="domain" description="Glycosyl transferase family 51" evidence="10">
    <location>
        <begin position="142"/>
        <end position="332"/>
    </location>
</feature>
<keyword evidence="9" id="KW-0812">Transmembrane</keyword>
<evidence type="ECO:0000256" key="9">
    <source>
        <dbReference type="SAM" id="Phobius"/>
    </source>
</evidence>
<dbReference type="AlphaFoldDB" id="A0A167IEC2"/>
<evidence type="ECO:0000256" key="7">
    <source>
        <dbReference type="ARBA" id="ARBA00044770"/>
    </source>
</evidence>
<gene>
    <name evidence="11" type="ORF">LPB072_10650</name>
    <name evidence="12" type="ORF">LPB72_06730</name>
</gene>
<comment type="catalytic activity">
    <reaction evidence="8">
        <text>[GlcNAc-(1-&gt;4)-Mur2Ac(oyl-L-Ala-gamma-D-Glu-L-Lys-D-Ala-D-Ala)](n)-di-trans,octa-cis-undecaprenyl diphosphate + beta-D-GlcNAc-(1-&gt;4)-Mur2Ac(oyl-L-Ala-gamma-D-Glu-L-Lys-D-Ala-D-Ala)-di-trans,octa-cis-undecaprenyl diphosphate = [GlcNAc-(1-&gt;4)-Mur2Ac(oyl-L-Ala-gamma-D-Glu-L-Lys-D-Ala-D-Ala)](n+1)-di-trans,octa-cis-undecaprenyl diphosphate + di-trans,octa-cis-undecaprenyl diphosphate + H(+)</text>
        <dbReference type="Rhea" id="RHEA:23708"/>
        <dbReference type="Rhea" id="RHEA-COMP:9602"/>
        <dbReference type="Rhea" id="RHEA-COMP:9603"/>
        <dbReference type="ChEBI" id="CHEBI:15378"/>
        <dbReference type="ChEBI" id="CHEBI:58405"/>
        <dbReference type="ChEBI" id="CHEBI:60033"/>
        <dbReference type="ChEBI" id="CHEBI:78435"/>
        <dbReference type="EC" id="2.4.99.28"/>
    </reaction>
</comment>
<protein>
    <recommendedName>
        <fullName evidence="7">peptidoglycan glycosyltransferase</fullName>
        <ecNumber evidence="7">2.4.99.28</ecNumber>
    </recommendedName>
</protein>
<reference evidence="11 14" key="2">
    <citation type="submission" date="2016-10" db="EMBL/GenBank/DDBJ databases">
        <title>Hydorgenophaga sp. LPB0072 isolated from gastropod.</title>
        <authorList>
            <person name="Kim E."/>
            <person name="Yi H."/>
        </authorList>
    </citation>
    <scope>NUCLEOTIDE SEQUENCE [LARGE SCALE GENOMIC DNA]</scope>
    <source>
        <strain evidence="11 14">LPB0072</strain>
    </source>
</reference>
<evidence type="ECO:0000313" key="12">
    <source>
        <dbReference type="EMBL" id="OAD42609.1"/>
    </source>
</evidence>
<dbReference type="InterPro" id="IPR050396">
    <property type="entry name" value="Glycosyltr_51/Transpeptidase"/>
</dbReference>
<evidence type="ECO:0000259" key="10">
    <source>
        <dbReference type="Pfam" id="PF00912"/>
    </source>
</evidence>
<dbReference type="SUPFAM" id="SSF56601">
    <property type="entry name" value="beta-lactamase/transpeptidase-like"/>
    <property type="match status" value="1"/>
</dbReference>
<dbReference type="PANTHER" id="PTHR32282:SF24">
    <property type="entry name" value="GLYCOSYL TRANSFERASE FAMILY 51 DOMAIN-CONTAINING PROTEIN"/>
    <property type="match status" value="1"/>
</dbReference>
<dbReference type="InterPro" id="IPR023346">
    <property type="entry name" value="Lysozyme-like_dom_sf"/>
</dbReference>
<dbReference type="Pfam" id="PF00912">
    <property type="entry name" value="Transgly"/>
    <property type="match status" value="1"/>
</dbReference>
<organism evidence="11 14">
    <name type="scientific">Hydrogenophaga crassostreae</name>
    <dbReference type="NCBI Taxonomy" id="1763535"/>
    <lineage>
        <taxon>Bacteria</taxon>
        <taxon>Pseudomonadati</taxon>
        <taxon>Pseudomonadota</taxon>
        <taxon>Betaproteobacteria</taxon>
        <taxon>Burkholderiales</taxon>
        <taxon>Comamonadaceae</taxon>
        <taxon>Hydrogenophaga</taxon>
    </lineage>
</organism>
<evidence type="ECO:0000313" key="14">
    <source>
        <dbReference type="Proteomes" id="UP000185680"/>
    </source>
</evidence>
<dbReference type="Proteomes" id="UP000185680">
    <property type="component" value="Chromosome"/>
</dbReference>
<reference evidence="12 13" key="1">
    <citation type="submission" date="2016-02" db="EMBL/GenBank/DDBJ databases">
        <title>Draft genome sequence of Hydrogenophaga sp. LPB0072.</title>
        <authorList>
            <person name="Shin S.-K."/>
            <person name="Yi H."/>
        </authorList>
    </citation>
    <scope>NUCLEOTIDE SEQUENCE [LARGE SCALE GENOMIC DNA]</scope>
    <source>
        <strain evidence="12 13">LPB0072</strain>
    </source>
</reference>
<dbReference type="InterPro" id="IPR036950">
    <property type="entry name" value="PBP_transglycosylase"/>
</dbReference>
<dbReference type="GO" id="GO:0008955">
    <property type="term" value="F:peptidoglycan glycosyltransferase activity"/>
    <property type="evidence" value="ECO:0007669"/>
    <property type="project" value="UniProtKB-EC"/>
</dbReference>
<keyword evidence="3" id="KW-0378">Hydrolase</keyword>
<dbReference type="Proteomes" id="UP000185657">
    <property type="component" value="Unassembled WGS sequence"/>
</dbReference>
<evidence type="ECO:0000256" key="5">
    <source>
        <dbReference type="ARBA" id="ARBA00022679"/>
    </source>
</evidence>
<keyword evidence="6" id="KW-0511">Multifunctional enzyme</keyword>
<evidence type="ECO:0000256" key="1">
    <source>
        <dbReference type="ARBA" id="ARBA00004752"/>
    </source>
</evidence>
<evidence type="ECO:0000256" key="2">
    <source>
        <dbReference type="ARBA" id="ARBA00022645"/>
    </source>
</evidence>
<proteinExistence type="predicted"/>
<dbReference type="Gene3D" id="3.40.710.10">
    <property type="entry name" value="DD-peptidase/beta-lactamase superfamily"/>
    <property type="match status" value="1"/>
</dbReference>
<dbReference type="EMBL" id="LVWD01000007">
    <property type="protein sequence ID" value="OAD42609.1"/>
    <property type="molecule type" value="Genomic_DNA"/>
</dbReference>
<evidence type="ECO:0000256" key="4">
    <source>
        <dbReference type="ARBA" id="ARBA00022676"/>
    </source>
</evidence>
<evidence type="ECO:0000256" key="6">
    <source>
        <dbReference type="ARBA" id="ARBA00023268"/>
    </source>
</evidence>
<dbReference type="GO" id="GO:0030288">
    <property type="term" value="C:outer membrane-bounded periplasmic space"/>
    <property type="evidence" value="ECO:0007669"/>
    <property type="project" value="TreeGrafter"/>
</dbReference>
<dbReference type="PANTHER" id="PTHR32282">
    <property type="entry name" value="BINDING PROTEIN TRANSPEPTIDASE, PUTATIVE-RELATED"/>
    <property type="match status" value="1"/>
</dbReference>
<dbReference type="InterPro" id="IPR001264">
    <property type="entry name" value="Glyco_trans_51"/>
</dbReference>
<evidence type="ECO:0000256" key="3">
    <source>
        <dbReference type="ARBA" id="ARBA00022670"/>
    </source>
</evidence>
<dbReference type="Gene3D" id="1.10.3810.10">
    <property type="entry name" value="Biosynthetic peptidoglycan transglycosylase-like"/>
    <property type="match status" value="1"/>
</dbReference>
<evidence type="ECO:0000256" key="8">
    <source>
        <dbReference type="ARBA" id="ARBA00049902"/>
    </source>
</evidence>
<keyword evidence="9" id="KW-0472">Membrane</keyword>
<keyword evidence="5 11" id="KW-0808">Transferase</keyword>
<keyword evidence="3" id="KW-0645">Protease</keyword>
<dbReference type="OrthoDB" id="8552189at2"/>
<accession>A0A167IEC2</accession>
<keyword evidence="2" id="KW-0121">Carboxypeptidase</keyword>
<name>A0A167IEC2_9BURK</name>
<keyword evidence="13" id="KW-1185">Reference proteome</keyword>
<dbReference type="GO" id="GO:0006508">
    <property type="term" value="P:proteolysis"/>
    <property type="evidence" value="ECO:0007669"/>
    <property type="project" value="UniProtKB-KW"/>
</dbReference>
<dbReference type="KEGG" id="hyl:LPB072_10650"/>
<evidence type="ECO:0000313" key="11">
    <source>
        <dbReference type="EMBL" id="AOW13244.1"/>
    </source>
</evidence>
<feature type="transmembrane region" description="Helical" evidence="9">
    <location>
        <begin position="12"/>
        <end position="34"/>
    </location>
</feature>
<dbReference type="GO" id="GO:0009252">
    <property type="term" value="P:peptidoglycan biosynthetic process"/>
    <property type="evidence" value="ECO:0007669"/>
    <property type="project" value="TreeGrafter"/>
</dbReference>
<evidence type="ECO:0000313" key="13">
    <source>
        <dbReference type="Proteomes" id="UP000185657"/>
    </source>
</evidence>
<dbReference type="EMBL" id="CP017476">
    <property type="protein sequence ID" value="AOW13244.1"/>
    <property type="molecule type" value="Genomic_DNA"/>
</dbReference>
<keyword evidence="9" id="KW-1133">Transmembrane helix</keyword>
<dbReference type="InterPro" id="IPR012338">
    <property type="entry name" value="Beta-lactam/transpept-like"/>
</dbReference>
<dbReference type="GO" id="GO:0004180">
    <property type="term" value="F:carboxypeptidase activity"/>
    <property type="evidence" value="ECO:0007669"/>
    <property type="project" value="UniProtKB-KW"/>
</dbReference>
<dbReference type="SUPFAM" id="SSF53955">
    <property type="entry name" value="Lysozyme-like"/>
    <property type="match status" value="1"/>
</dbReference>
<dbReference type="STRING" id="1763535.LPB072_10650"/>
<sequence>MTSVREKWARFLFWFKLTSAMLLVLVIAGFSWLVAQEVRTSAYQARYFSGLANNAQFALGEGASPAIRFPASAPFDNRLGYAKLPLFSDRLAQRGFEIRQQARMSPGMLDVVDQGYFAPYQEKLQGGLSIQDCRGESLFLQRQPERVIHRFEDLPPDWVATLLYIENRELLDTAEPKRNPAVEWDRFALAVFSVVKPGGASGAGSPGGSTLATQIEKYRHTPGGFTASVGDKLQQMASASLRAYRLGEDTTEARRQLVVAYLNTMPLSAKAGFGEVHGIGDGLWAWYGRDFPEVQRILKAAGASAADDPATAMLYKQVLSLLISQRRPSHYLNAPVAELETLTNQHLRLLANAGVISMAMRDAALGIPLTRRNTRVPPAEGDFVAQKAANAVRTQLSGLLGNSLYELDRLDLAVQSSFDTAVQNDVTRFLRRLRDPEQVKALGLDRKQMLGKGRPQDVVYSFNLYERGQTRNLLRVQTDNLDQPLNINDGSKLDLGSTAKLRTLVTYLDVVDQLHKRLAGMDASQLREQRPDRKDALSLWAVDYLLHTQDKSLRPMLDAALERRYSANPNEVFFTGGGEHRFNNFSRTDNNKVMSVQEALRNSVNLVFIRLMRDIVNHNMFMVPGSSAQILRDAEDPRRTAYLERFADQEGQIFIRRFLGKYQGKTTQERQALLLDGLRTNTSRLAAIHRTIAPEASLAEFKAFIEGARPQDKEASDKRLDRLYEQYAPASMSLADRGYLAGVHPLELWLVGYLSKHPQATQGQVMQASAAERQAVYAWLFKTSRKGAQDRRILTLLEGEGFLEIHRQWASMGYPFGSLVASYATALGASADRPGALAELMGILVNDGVRQPNVRTLDLHFAQGTPYETLFQPRSVTGQQVLAPEVAQAVQAAIRGVVEEGTARRALNAFVRSDGTGIPVSGKTGTGDQRFNTYGENGRLLNSRVVNRSATFAFAIGERFYGTITAFVPGEKAAGYDFTSGLPVQLLKQMAPQLMPLLDAEPEDPNGGSTCRS</sequence>
<keyword evidence="4" id="KW-0328">Glycosyltransferase</keyword>